<dbReference type="PROSITE" id="PS51379">
    <property type="entry name" value="4FE4S_FER_2"/>
    <property type="match status" value="3"/>
</dbReference>
<feature type="domain" description="4Fe-4S ferredoxin-type" evidence="4">
    <location>
        <begin position="115"/>
        <end position="144"/>
    </location>
</feature>
<dbReference type="PROSITE" id="PS00198">
    <property type="entry name" value="4FE4S_FER_1"/>
    <property type="match status" value="1"/>
</dbReference>
<dbReference type="InterPro" id="IPR009016">
    <property type="entry name" value="Fe_hydrogenase"/>
</dbReference>
<dbReference type="InterPro" id="IPR004108">
    <property type="entry name" value="Fe_hydrogenase_lsu_C"/>
</dbReference>
<dbReference type="PANTHER" id="PTHR11615">
    <property type="entry name" value="NITRATE, FORMATE, IRON DEHYDROGENASE"/>
    <property type="match status" value="1"/>
</dbReference>
<evidence type="ECO:0000256" key="2">
    <source>
        <dbReference type="ARBA" id="ARBA00023004"/>
    </source>
</evidence>
<feature type="domain" description="4Fe-4S ferredoxin-type" evidence="4">
    <location>
        <begin position="145"/>
        <end position="174"/>
    </location>
</feature>
<dbReference type="OrthoDB" id="9798098at2"/>
<dbReference type="EC" id="1.12.7.2" evidence="5"/>
<evidence type="ECO:0000259" key="4">
    <source>
        <dbReference type="PROSITE" id="PS51379"/>
    </source>
</evidence>
<dbReference type="Proteomes" id="UP000095544">
    <property type="component" value="Unassembled WGS sequence"/>
</dbReference>
<dbReference type="InterPro" id="IPR057431">
    <property type="entry name" value="LdpA_Fe-S-bd"/>
</dbReference>
<keyword evidence="5" id="KW-0560">Oxidoreductase</keyword>
<keyword evidence="2" id="KW-0408">Iron</keyword>
<sequence>MMRGLQTPVRAIRRRVFTEVAKLGFKANADTLLADMEAIPYEIVNDDTEKYRESTYRSRAIVRERLRLAMGLSLRPENKPVHLTSGVEASNISEKYYEPPLMQVIPSACESCEENKYEVSNICKGCLAHPCQEVCPKGAISFVDGKSFIDQEKCIKCGKCKSVCPYDAIAKKERPCKNACGVNAIVSDKYGRAYIDTEKCVSCGMCMVSCPFGAISDKSQIFQLTNALQEGGEIVAEIAPAFVGQFGDNITPRNIKAALQELGFSEVYEVALGADIGAIAEAHHYVDKVVSGELPFLLTSCCPSWAVMAKKFFPDLIDQISQELTPMVATARTIKQEHPNARVVFIGPCAAKKLEASRRTVRSDVDFVVTYEEVQAMFDAKNIDLKKYEAESSFHDATGAGRGYACAGGVAEAIENCINEYYPDVEVNIEHAEGLAECKKILTLAKAGRMNGCLIEGMGCPGGCIAGAGTNIPVSKAKKALANYVKNSSNNIPPKELAEIELK</sequence>
<name>A0A174AK56_9FIRM</name>
<accession>A0A174AK56</accession>
<dbReference type="GO" id="GO:0046872">
    <property type="term" value="F:metal ion binding"/>
    <property type="evidence" value="ECO:0007669"/>
    <property type="project" value="UniProtKB-KW"/>
</dbReference>
<dbReference type="GO" id="GO:0051536">
    <property type="term" value="F:iron-sulfur cluster binding"/>
    <property type="evidence" value="ECO:0007669"/>
    <property type="project" value="UniProtKB-KW"/>
</dbReference>
<feature type="domain" description="4Fe-4S ferredoxin-type" evidence="4">
    <location>
        <begin position="191"/>
        <end position="220"/>
    </location>
</feature>
<dbReference type="SUPFAM" id="SSF46548">
    <property type="entry name" value="alpha-helical ferredoxin"/>
    <property type="match status" value="1"/>
</dbReference>
<organism evidence="5 6">
    <name type="scientific">Faecalicatena contorta</name>
    <dbReference type="NCBI Taxonomy" id="39482"/>
    <lineage>
        <taxon>Bacteria</taxon>
        <taxon>Bacillati</taxon>
        <taxon>Bacillota</taxon>
        <taxon>Clostridia</taxon>
        <taxon>Lachnospirales</taxon>
        <taxon>Lachnospiraceae</taxon>
        <taxon>Faecalicatena</taxon>
    </lineage>
</organism>
<evidence type="ECO:0000256" key="1">
    <source>
        <dbReference type="ARBA" id="ARBA00022723"/>
    </source>
</evidence>
<dbReference type="InterPro" id="IPR017896">
    <property type="entry name" value="4Fe4S_Fe-S-bd"/>
</dbReference>
<protein>
    <submittedName>
        <fullName evidence="5">Iron hydrogenase 1</fullName>
        <ecNumber evidence="5">1.12.7.2</ecNumber>
    </submittedName>
</protein>
<dbReference type="Pfam" id="PF02906">
    <property type="entry name" value="Fe_hyd_lg_C"/>
    <property type="match status" value="1"/>
</dbReference>
<evidence type="ECO:0000313" key="6">
    <source>
        <dbReference type="Proteomes" id="UP000095544"/>
    </source>
</evidence>
<dbReference type="CDD" id="cd10549">
    <property type="entry name" value="MtMvhB_like"/>
    <property type="match status" value="1"/>
</dbReference>
<keyword evidence="3" id="KW-0411">Iron-sulfur</keyword>
<reference evidence="5 6" key="1">
    <citation type="submission" date="2015-09" db="EMBL/GenBank/DDBJ databases">
        <authorList>
            <consortium name="Pathogen Informatics"/>
        </authorList>
    </citation>
    <scope>NUCLEOTIDE SEQUENCE [LARGE SCALE GENOMIC DNA]</scope>
    <source>
        <strain evidence="5 6">2789STDY5834876</strain>
    </source>
</reference>
<dbReference type="Pfam" id="PF25160">
    <property type="entry name" value="LdpA_Fe-S-bd"/>
    <property type="match status" value="1"/>
</dbReference>
<dbReference type="RefSeq" id="WP_050642393.1">
    <property type="nucleotide sequence ID" value="NZ_CABKUE010000009.1"/>
</dbReference>
<dbReference type="InterPro" id="IPR050340">
    <property type="entry name" value="Cytosolic_Fe-S_CAF"/>
</dbReference>
<dbReference type="Gene3D" id="3.30.70.20">
    <property type="match status" value="2"/>
</dbReference>
<proteinExistence type="predicted"/>
<dbReference type="Gene3D" id="3.40.950.10">
    <property type="entry name" value="Fe-only Hydrogenase (Larger Subunit), Chain L, domain 3"/>
    <property type="match status" value="1"/>
</dbReference>
<dbReference type="SUPFAM" id="SSF54862">
    <property type="entry name" value="4Fe-4S ferredoxins"/>
    <property type="match status" value="1"/>
</dbReference>
<dbReference type="InterPro" id="IPR017900">
    <property type="entry name" value="4Fe4S_Fe_S_CS"/>
</dbReference>
<keyword evidence="1" id="KW-0479">Metal-binding</keyword>
<dbReference type="InterPro" id="IPR027631">
    <property type="entry name" value="Mono_FeFe_hydrog"/>
</dbReference>
<gene>
    <name evidence="5" type="ORF">ERS852491_00731</name>
</gene>
<dbReference type="GO" id="GO:0008901">
    <property type="term" value="F:ferredoxin hydrogenase activity"/>
    <property type="evidence" value="ECO:0007669"/>
    <property type="project" value="UniProtKB-EC"/>
</dbReference>
<evidence type="ECO:0000313" key="5">
    <source>
        <dbReference type="EMBL" id="CUN88603.1"/>
    </source>
</evidence>
<dbReference type="Pfam" id="PF00037">
    <property type="entry name" value="Fer4"/>
    <property type="match status" value="1"/>
</dbReference>
<dbReference type="EMBL" id="CYZU01000005">
    <property type="protein sequence ID" value="CUN88603.1"/>
    <property type="molecule type" value="Genomic_DNA"/>
</dbReference>
<dbReference type="SUPFAM" id="SSF53920">
    <property type="entry name" value="Fe-only hydrogenase"/>
    <property type="match status" value="1"/>
</dbReference>
<dbReference type="STRING" id="39482.ERS852491_00731"/>
<evidence type="ECO:0000256" key="3">
    <source>
        <dbReference type="ARBA" id="ARBA00023014"/>
    </source>
</evidence>
<dbReference type="AlphaFoldDB" id="A0A174AK56"/>
<dbReference type="NCBIfam" id="TIGR04105">
    <property type="entry name" value="FeFe_hydrog_B1"/>
    <property type="match status" value="1"/>
</dbReference>